<protein>
    <recommendedName>
        <fullName evidence="6">F-box domain-containing protein</fullName>
    </recommendedName>
</protein>
<dbReference type="InterPro" id="IPR001810">
    <property type="entry name" value="F-box_dom"/>
</dbReference>
<dbReference type="SUPFAM" id="SSF81383">
    <property type="entry name" value="F-box domain"/>
    <property type="match status" value="1"/>
</dbReference>
<name>A0A7J7N9I7_9MAGN</name>
<feature type="domain" description="F-box" evidence="6">
    <location>
        <begin position="16"/>
        <end position="63"/>
    </location>
</feature>
<evidence type="ECO:0000256" key="1">
    <source>
        <dbReference type="ARBA" id="ARBA00004225"/>
    </source>
</evidence>
<evidence type="ECO:0000256" key="4">
    <source>
        <dbReference type="ARBA" id="ARBA00023128"/>
    </source>
</evidence>
<dbReference type="GO" id="GO:0005741">
    <property type="term" value="C:mitochondrial outer membrane"/>
    <property type="evidence" value="ECO:0007669"/>
    <property type="project" value="TreeGrafter"/>
</dbReference>
<keyword evidence="4" id="KW-0496">Mitochondrion</keyword>
<keyword evidence="5" id="KW-0472">Membrane</keyword>
<dbReference type="EMBL" id="JACGCM010000963">
    <property type="protein sequence ID" value="KAF6163806.1"/>
    <property type="molecule type" value="Genomic_DNA"/>
</dbReference>
<comment type="subcellular location">
    <subcellularLocation>
        <location evidence="1">Mitochondrion membrane</location>
        <topology evidence="1">Multi-pass membrane protein</topology>
    </subcellularLocation>
</comment>
<dbReference type="InterPro" id="IPR036047">
    <property type="entry name" value="F-box-like_dom_sf"/>
</dbReference>
<dbReference type="OrthoDB" id="413313at2759"/>
<comment type="caution">
    <text evidence="7">The sequence shown here is derived from an EMBL/GenBank/DDBJ whole genome shotgun (WGS) entry which is preliminary data.</text>
</comment>
<keyword evidence="8" id="KW-1185">Reference proteome</keyword>
<evidence type="ECO:0000256" key="5">
    <source>
        <dbReference type="ARBA" id="ARBA00023136"/>
    </source>
</evidence>
<gene>
    <name evidence="7" type="ORF">GIB67_016146</name>
</gene>
<proteinExistence type="predicted"/>
<dbReference type="AlphaFoldDB" id="A0A7J7N9I7"/>
<dbReference type="PANTHER" id="PTHR28234:SF1">
    <property type="entry name" value="NUCLEAR CONTROL OF ATPASE PROTEIN 2"/>
    <property type="match status" value="1"/>
</dbReference>
<sequence>MESNIMKIGIDSEKKSRRVVDLPWDIISDILSRLPIETLMCFTSISMVFYALTKDRDFIQMQLSSSSVSALHRLVSLPKSGCNSASETESVCFGFDNKNYEVERFFFKLGELGDDSVPWCYRVGEIITLGEISLRQLDDPHIRFFKILKPVILDGAFHWVLRKQGSQSDMEKILDLDIGSVLSGFILQARINRLIENEPEIMDKDLDHDPIALEYGEDGNGHMRGFSGHNNKTSVRVATPLRKVVEREKYPRTTSLQMRFSYICENSHLNKFTSLLGIIFASVGELNTIHQSKSFGCADGNNSCYLQFEKMPKINQEGSQWTDYEIRDAINMIYQNLHKLDSYLSLFVAKYQKPRRMTLYWMRYTCRAVGFSASFLEPF</sequence>
<dbReference type="PROSITE" id="PS50181">
    <property type="entry name" value="FBOX"/>
    <property type="match status" value="1"/>
</dbReference>
<evidence type="ECO:0000259" key="6">
    <source>
        <dbReference type="PROSITE" id="PS50181"/>
    </source>
</evidence>
<keyword evidence="3" id="KW-1133">Transmembrane helix</keyword>
<evidence type="ECO:0000313" key="8">
    <source>
        <dbReference type="Proteomes" id="UP000541444"/>
    </source>
</evidence>
<evidence type="ECO:0000256" key="2">
    <source>
        <dbReference type="ARBA" id="ARBA00022692"/>
    </source>
</evidence>
<organism evidence="7 8">
    <name type="scientific">Kingdonia uniflora</name>
    <dbReference type="NCBI Taxonomy" id="39325"/>
    <lineage>
        <taxon>Eukaryota</taxon>
        <taxon>Viridiplantae</taxon>
        <taxon>Streptophyta</taxon>
        <taxon>Embryophyta</taxon>
        <taxon>Tracheophyta</taxon>
        <taxon>Spermatophyta</taxon>
        <taxon>Magnoliopsida</taxon>
        <taxon>Ranunculales</taxon>
        <taxon>Circaeasteraceae</taxon>
        <taxon>Kingdonia</taxon>
    </lineage>
</organism>
<dbReference type="PANTHER" id="PTHR28234">
    <property type="entry name" value="NUCLEAR CONTROL OF ATPASE PROTEIN 2"/>
    <property type="match status" value="1"/>
</dbReference>
<dbReference type="Proteomes" id="UP000541444">
    <property type="component" value="Unassembled WGS sequence"/>
</dbReference>
<evidence type="ECO:0000256" key="3">
    <source>
        <dbReference type="ARBA" id="ARBA00022989"/>
    </source>
</evidence>
<evidence type="ECO:0000313" key="7">
    <source>
        <dbReference type="EMBL" id="KAF6163806.1"/>
    </source>
</evidence>
<keyword evidence="2" id="KW-0812">Transmembrane</keyword>
<reference evidence="7 8" key="1">
    <citation type="journal article" date="2020" name="IScience">
        <title>Genome Sequencing of the Endangered Kingdonia uniflora (Circaeasteraceae, Ranunculales) Reveals Potential Mechanisms of Evolutionary Specialization.</title>
        <authorList>
            <person name="Sun Y."/>
            <person name="Deng T."/>
            <person name="Zhang A."/>
            <person name="Moore M.J."/>
            <person name="Landis J.B."/>
            <person name="Lin N."/>
            <person name="Zhang H."/>
            <person name="Zhang X."/>
            <person name="Huang J."/>
            <person name="Zhang X."/>
            <person name="Sun H."/>
            <person name="Wang H."/>
        </authorList>
    </citation>
    <scope>NUCLEOTIDE SEQUENCE [LARGE SCALE GENOMIC DNA]</scope>
    <source>
        <strain evidence="7">TB1705</strain>
        <tissue evidence="7">Leaf</tissue>
    </source>
</reference>
<dbReference type="InterPro" id="IPR013946">
    <property type="entry name" value="NCA2-like"/>
</dbReference>
<accession>A0A7J7N9I7</accession>